<name>A0A395J6C3_9HELO</name>
<feature type="compositionally biased region" description="Polar residues" evidence="1">
    <location>
        <begin position="44"/>
        <end position="62"/>
    </location>
</feature>
<dbReference type="OrthoDB" id="3563259at2759"/>
<sequence length="186" mass="20781">MAHESSPILSNSPPTEYLNEADLFEFPLIRATNLYTDEGYAHQSDMTNDEGSSGPSRSPTNLNEVAGLRPSYFFHRDDYSDPSSALLTLGRSSSGYERYRRITPDLPTSSTNRNQIGNEGLRVSRDEISDYGHFSPLCSVEWGDDDYNGDEESTFGQLIGSTIIILHHRSSVPLVRNDRSLSRQSL</sequence>
<keyword evidence="3" id="KW-1185">Reference proteome</keyword>
<dbReference type="Proteomes" id="UP000249056">
    <property type="component" value="Unassembled WGS sequence"/>
</dbReference>
<gene>
    <name evidence="2" type="ORF">DID88_008616</name>
</gene>
<evidence type="ECO:0000313" key="3">
    <source>
        <dbReference type="Proteomes" id="UP000249056"/>
    </source>
</evidence>
<proteinExistence type="predicted"/>
<dbReference type="EMBL" id="QKRW01000002">
    <property type="protein sequence ID" value="RAL67891.1"/>
    <property type="molecule type" value="Genomic_DNA"/>
</dbReference>
<comment type="caution">
    <text evidence="2">The sequence shown here is derived from an EMBL/GenBank/DDBJ whole genome shotgun (WGS) entry which is preliminary data.</text>
</comment>
<accession>A0A395J6C3</accession>
<evidence type="ECO:0000313" key="2">
    <source>
        <dbReference type="EMBL" id="RAL67891.1"/>
    </source>
</evidence>
<feature type="region of interest" description="Disordered" evidence="1">
    <location>
        <begin position="42"/>
        <end position="62"/>
    </location>
</feature>
<evidence type="ECO:0000256" key="1">
    <source>
        <dbReference type="SAM" id="MobiDB-lite"/>
    </source>
</evidence>
<reference evidence="2 3" key="1">
    <citation type="submission" date="2018-06" db="EMBL/GenBank/DDBJ databases">
        <title>Genome Sequence of the Brown Rot Fungal Pathogen Monilinia fructigena.</title>
        <authorList>
            <person name="Landi L."/>
            <person name="De Miccolis Angelini R.M."/>
            <person name="Pollastro S."/>
            <person name="Abate D."/>
            <person name="Faretra F."/>
            <person name="Romanazzi G."/>
        </authorList>
    </citation>
    <scope>NUCLEOTIDE SEQUENCE [LARGE SCALE GENOMIC DNA]</scope>
    <source>
        <strain evidence="2 3">Mfrg269</strain>
    </source>
</reference>
<dbReference type="AlphaFoldDB" id="A0A395J6C3"/>
<protein>
    <submittedName>
        <fullName evidence="2">Uncharacterized protein</fullName>
    </submittedName>
</protein>
<organism evidence="2 3">
    <name type="scientific">Monilinia fructigena</name>
    <dbReference type="NCBI Taxonomy" id="38457"/>
    <lineage>
        <taxon>Eukaryota</taxon>
        <taxon>Fungi</taxon>
        <taxon>Dikarya</taxon>
        <taxon>Ascomycota</taxon>
        <taxon>Pezizomycotina</taxon>
        <taxon>Leotiomycetes</taxon>
        <taxon>Helotiales</taxon>
        <taxon>Sclerotiniaceae</taxon>
        <taxon>Monilinia</taxon>
    </lineage>
</organism>